<evidence type="ECO:0000256" key="7">
    <source>
        <dbReference type="ARBA" id="ARBA00023136"/>
    </source>
</evidence>
<keyword evidence="4" id="KW-0547">Nucleotide-binding</keyword>
<evidence type="ECO:0000256" key="4">
    <source>
        <dbReference type="ARBA" id="ARBA00022741"/>
    </source>
</evidence>
<dbReference type="InterPro" id="IPR047817">
    <property type="entry name" value="ABC2_TM_bact-type"/>
</dbReference>
<dbReference type="NCBIfam" id="NF033858">
    <property type="entry name" value="ABC2_perm_RbbA"/>
    <property type="match status" value="1"/>
</dbReference>
<feature type="transmembrane region" description="Helical" evidence="9">
    <location>
        <begin position="728"/>
        <end position="751"/>
    </location>
</feature>
<name>A0ABU7T8L7_9HYPH</name>
<comment type="subcellular location">
    <subcellularLocation>
        <location evidence="1">Membrane</location>
        <topology evidence="1">Multi-pass membrane protein</topology>
    </subcellularLocation>
</comment>
<keyword evidence="13" id="KW-1185">Reference proteome</keyword>
<proteinExistence type="inferred from homology"/>
<feature type="transmembrane region" description="Helical" evidence="9">
    <location>
        <begin position="836"/>
        <end position="858"/>
    </location>
</feature>
<protein>
    <submittedName>
        <fullName evidence="12">Multidrug ABC transporter ATP-binding protein</fullName>
    </submittedName>
</protein>
<feature type="transmembrane region" description="Helical" evidence="9">
    <location>
        <begin position="778"/>
        <end position="799"/>
    </location>
</feature>
<evidence type="ECO:0000259" key="10">
    <source>
        <dbReference type="PROSITE" id="PS50893"/>
    </source>
</evidence>
<feature type="region of interest" description="Disordered" evidence="8">
    <location>
        <begin position="519"/>
        <end position="548"/>
    </location>
</feature>
<dbReference type="CDD" id="cd03230">
    <property type="entry name" value="ABC_DR_subfamily_A"/>
    <property type="match status" value="1"/>
</dbReference>
<keyword evidence="7 9" id="KW-0472">Membrane</keyword>
<dbReference type="InterPro" id="IPR047651">
    <property type="entry name" value="ABC2_perm_RbbA"/>
</dbReference>
<feature type="domain" description="ABC transporter" evidence="10">
    <location>
        <begin position="8"/>
        <end position="243"/>
    </location>
</feature>
<keyword evidence="5 12" id="KW-0067">ATP-binding</keyword>
<dbReference type="PROSITE" id="PS00211">
    <property type="entry name" value="ABC_TRANSPORTER_1"/>
    <property type="match status" value="1"/>
</dbReference>
<evidence type="ECO:0000256" key="9">
    <source>
        <dbReference type="SAM" id="Phobius"/>
    </source>
</evidence>
<dbReference type="InterPro" id="IPR017871">
    <property type="entry name" value="ABC_transporter-like_CS"/>
</dbReference>
<organism evidence="12 13">
    <name type="scientific">Methylobacterium radiotolerans</name>
    <dbReference type="NCBI Taxonomy" id="31998"/>
    <lineage>
        <taxon>Bacteria</taxon>
        <taxon>Pseudomonadati</taxon>
        <taxon>Pseudomonadota</taxon>
        <taxon>Alphaproteobacteria</taxon>
        <taxon>Hyphomicrobiales</taxon>
        <taxon>Methylobacteriaceae</taxon>
        <taxon>Methylobacterium</taxon>
    </lineage>
</organism>
<sequence>MTGAPAVARLERVSHRYGKVAALDDVSLDLPAGRMVGVIGPDGVGKSTLLALVAGVRRIQSGRVTVFGGDMAQPRHRRREGARIAYMPQGLGRNLYPTLSVFENIDFHGRLFGQGASERRARITDLLTATGLDPFEDRPAGKLSGGMKQKLSLCCALIHDPDLLILDEPTTGVDPLSRGQFWELIASIRAGRPGMSVVVATAYMDEASRFEWLVAMDDGHVIADGTPAALLERTAKPDMEAAFIALLPPEKQAQHRPVVLRPRLPRLDAVPAIEAEHLTRRFGRFTAVDDVSFRIARGEIFGFLGSNGCGKSTTMKMLTGLLPVSEGTAKLFGRPVGDNDMETRRNVGYMSQAFSLYSELTVLQNLELHAQLYHLPPHDRPVRIKELLERYELEPVKDARPDSLPLGIKQRLQLAVAVLHRPAMLILDEPTSGVDPIARDAFWRTLIDLSRDEGVTIFLSTHFMNEAERCDRISLMHAGRVLAVGTPAELVRERGSTSLETCFIDYLAEAAGLDAKATQKAAKGTAPEKSPAQPAPVTAPPRGTAHRQRFDPRRLWAYVRRETMELLRDPIRIAFAFIGPILLMIAFGYGISFDVENLRFSAFDQDNSPESRQLVDAFTSSRYFSEQPPIRSAPELDRRFRNGSVQIALEIPPRFGRDLQSGRAPEVAVWLDGAMPFRAETSRGYVTGLANQYAHQLAMERLGTDPSATRVSVETRFRYNQAFRSVNAMVPSVMMLLLILIPAIMSAIAVVREKETGSIANFRSTPVTKFEFLLGKQLPYIGIAMISFGLLVLVALFVFDVPVKGSFAALVLGTLFYVAATTGFGQFISTFMKTQVAAVFATALLSIIPAVNFSGLLVPISSLSGSARLIGLSLPPAWYQPVTAGTFTKGLPFSELGLNILVLAGFALLFLILSQLLLRKQEA</sequence>
<dbReference type="Pfam" id="PF00005">
    <property type="entry name" value="ABC_tran"/>
    <property type="match status" value="2"/>
</dbReference>
<dbReference type="InterPro" id="IPR003593">
    <property type="entry name" value="AAA+_ATPase"/>
</dbReference>
<dbReference type="PANTHER" id="PTHR43038">
    <property type="entry name" value="ATP-BINDING CASSETTE, SUB-FAMILY H, MEMBER 1"/>
    <property type="match status" value="1"/>
</dbReference>
<dbReference type="InterPro" id="IPR013525">
    <property type="entry name" value="ABC2_TM"/>
</dbReference>
<evidence type="ECO:0000259" key="11">
    <source>
        <dbReference type="PROSITE" id="PS51012"/>
    </source>
</evidence>
<keyword evidence="3 9" id="KW-0812">Transmembrane</keyword>
<evidence type="ECO:0000313" key="13">
    <source>
        <dbReference type="Proteomes" id="UP001349262"/>
    </source>
</evidence>
<evidence type="ECO:0000313" key="12">
    <source>
        <dbReference type="EMBL" id="MEE7456922.1"/>
    </source>
</evidence>
<evidence type="ECO:0000256" key="6">
    <source>
        <dbReference type="ARBA" id="ARBA00022989"/>
    </source>
</evidence>
<feature type="transmembrane region" description="Helical" evidence="9">
    <location>
        <begin position="570"/>
        <end position="591"/>
    </location>
</feature>
<gene>
    <name evidence="12" type="ORF">MRSR164_09080</name>
</gene>
<reference evidence="12 13" key="1">
    <citation type="journal article" date="2012" name="Genet. Mol. Biol.">
        <title>Analysis of 16S rRNA and mxaF genes revealing insights into Methylobacterium niche-specific plant association.</title>
        <authorList>
            <person name="Dourado M.N."/>
            <person name="Andreote F.D."/>
            <person name="Dini-Andreote F."/>
            <person name="Conti R."/>
            <person name="Araujo J.M."/>
            <person name="Araujo W.L."/>
        </authorList>
    </citation>
    <scope>NUCLEOTIDE SEQUENCE [LARGE SCALE GENOMIC DNA]</scope>
    <source>
        <strain evidence="12 13">SR1.6/4</strain>
    </source>
</reference>
<comment type="caution">
    <text evidence="12">The sequence shown here is derived from an EMBL/GenBank/DDBJ whole genome shotgun (WGS) entry which is preliminary data.</text>
</comment>
<dbReference type="SMART" id="SM00382">
    <property type="entry name" value="AAA"/>
    <property type="match status" value="2"/>
</dbReference>
<dbReference type="InterPro" id="IPR027417">
    <property type="entry name" value="P-loop_NTPase"/>
</dbReference>
<comment type="similarity">
    <text evidence="2">Belongs to the ABC transporter superfamily.</text>
</comment>
<dbReference type="PANTHER" id="PTHR43038:SF4">
    <property type="entry name" value="RIBOSOME-ASSOCIATED ATPASE"/>
    <property type="match status" value="1"/>
</dbReference>
<dbReference type="GO" id="GO:0005524">
    <property type="term" value="F:ATP binding"/>
    <property type="evidence" value="ECO:0007669"/>
    <property type="project" value="UniProtKB-KW"/>
</dbReference>
<keyword evidence="6 9" id="KW-1133">Transmembrane helix</keyword>
<feature type="transmembrane region" description="Helical" evidence="9">
    <location>
        <begin position="896"/>
        <end position="918"/>
    </location>
</feature>
<evidence type="ECO:0000256" key="8">
    <source>
        <dbReference type="SAM" id="MobiDB-lite"/>
    </source>
</evidence>
<dbReference type="Proteomes" id="UP001349262">
    <property type="component" value="Unassembled WGS sequence"/>
</dbReference>
<dbReference type="Pfam" id="PF12698">
    <property type="entry name" value="ABC2_membrane_3"/>
    <property type="match status" value="1"/>
</dbReference>
<accession>A0ABU7T8L7</accession>
<feature type="transmembrane region" description="Helical" evidence="9">
    <location>
        <begin position="805"/>
        <end position="824"/>
    </location>
</feature>
<dbReference type="Gene3D" id="3.40.50.300">
    <property type="entry name" value="P-loop containing nucleotide triphosphate hydrolases"/>
    <property type="match status" value="2"/>
</dbReference>
<feature type="domain" description="ABC transmembrane type-2" evidence="11">
    <location>
        <begin position="683"/>
        <end position="921"/>
    </location>
</feature>
<dbReference type="PROSITE" id="PS51012">
    <property type="entry name" value="ABC_TM2"/>
    <property type="match status" value="1"/>
</dbReference>
<feature type="domain" description="ABC transporter" evidence="10">
    <location>
        <begin position="273"/>
        <end position="503"/>
    </location>
</feature>
<evidence type="ECO:0000256" key="5">
    <source>
        <dbReference type="ARBA" id="ARBA00022840"/>
    </source>
</evidence>
<evidence type="ECO:0000256" key="1">
    <source>
        <dbReference type="ARBA" id="ARBA00004141"/>
    </source>
</evidence>
<dbReference type="InterPro" id="IPR003439">
    <property type="entry name" value="ABC_transporter-like_ATP-bd"/>
</dbReference>
<dbReference type="SUPFAM" id="SSF52540">
    <property type="entry name" value="P-loop containing nucleoside triphosphate hydrolases"/>
    <property type="match status" value="2"/>
</dbReference>
<dbReference type="PROSITE" id="PS50893">
    <property type="entry name" value="ABC_TRANSPORTER_2"/>
    <property type="match status" value="2"/>
</dbReference>
<dbReference type="Gene3D" id="3.40.1710.10">
    <property type="entry name" value="abc type-2 transporter like domain"/>
    <property type="match status" value="1"/>
</dbReference>
<evidence type="ECO:0000256" key="2">
    <source>
        <dbReference type="ARBA" id="ARBA00005417"/>
    </source>
</evidence>
<evidence type="ECO:0000256" key="3">
    <source>
        <dbReference type="ARBA" id="ARBA00022692"/>
    </source>
</evidence>
<dbReference type="EMBL" id="MLBY01000004">
    <property type="protein sequence ID" value="MEE7456922.1"/>
    <property type="molecule type" value="Genomic_DNA"/>
</dbReference>